<reference evidence="3 4" key="1">
    <citation type="submission" date="2024-05" db="EMBL/GenBank/DDBJ databases">
        <authorList>
            <person name="Duchaud E."/>
        </authorList>
    </citation>
    <scope>NUCLEOTIDE SEQUENCE [LARGE SCALE GENOMIC DNA]</scope>
    <source>
        <strain evidence="3">Ena-SAMPLE-TAB-13-05-2024-13:56:06:370-140302</strain>
    </source>
</reference>
<evidence type="ECO:0000313" key="3">
    <source>
        <dbReference type="EMBL" id="CAL2087691.1"/>
    </source>
</evidence>
<proteinExistence type="inferred from homology"/>
<protein>
    <recommendedName>
        <fullName evidence="2">Activator of Hsp90 ATPase homologue 1/2-like C-terminal domain-containing protein</fullName>
    </recommendedName>
</protein>
<sequence length="143" mass="17087">MDKVIVKEQMNKSTDVMWKLITELDHMKQWFFENIPDFKPEVEFKTQFIVVSDSRSFLHSWKIVDVIKGKLITYKWRYPEYSEKDSRVSFVLDKSFEGNTELTIIAEGISNFPSEIPEFTYESCKAGWTYFIRRLKEYSKAIN</sequence>
<dbReference type="InterPro" id="IPR023393">
    <property type="entry name" value="START-like_dom_sf"/>
</dbReference>
<feature type="domain" description="Activator of Hsp90 ATPase homologue 1/2-like C-terminal" evidence="2">
    <location>
        <begin position="15"/>
        <end position="138"/>
    </location>
</feature>
<evidence type="ECO:0000256" key="1">
    <source>
        <dbReference type="ARBA" id="ARBA00006817"/>
    </source>
</evidence>
<organism evidence="3 4">
    <name type="scientific">Tenacibaculum platacis</name>
    <dbReference type="NCBI Taxonomy" id="3137852"/>
    <lineage>
        <taxon>Bacteria</taxon>
        <taxon>Pseudomonadati</taxon>
        <taxon>Bacteroidota</taxon>
        <taxon>Flavobacteriia</taxon>
        <taxon>Flavobacteriales</taxon>
        <taxon>Flavobacteriaceae</taxon>
        <taxon>Tenacibaculum</taxon>
    </lineage>
</organism>
<dbReference type="RefSeq" id="WP_348712399.1">
    <property type="nucleotide sequence ID" value="NZ_CAXIXY010000005.1"/>
</dbReference>
<dbReference type="Gene3D" id="3.30.530.20">
    <property type="match status" value="1"/>
</dbReference>
<name>A0ABM9P1U2_9FLAO</name>
<dbReference type="Pfam" id="PF08327">
    <property type="entry name" value="AHSA1"/>
    <property type="match status" value="1"/>
</dbReference>
<comment type="caution">
    <text evidence="3">The sequence shown here is derived from an EMBL/GenBank/DDBJ whole genome shotgun (WGS) entry which is preliminary data.</text>
</comment>
<keyword evidence="4" id="KW-1185">Reference proteome</keyword>
<comment type="similarity">
    <text evidence="1">Belongs to the AHA1 family.</text>
</comment>
<dbReference type="Proteomes" id="UP001497416">
    <property type="component" value="Unassembled WGS sequence"/>
</dbReference>
<dbReference type="EMBL" id="CAXIXY010000005">
    <property type="protein sequence ID" value="CAL2087691.1"/>
    <property type="molecule type" value="Genomic_DNA"/>
</dbReference>
<accession>A0ABM9P1U2</accession>
<evidence type="ECO:0000259" key="2">
    <source>
        <dbReference type="Pfam" id="PF08327"/>
    </source>
</evidence>
<gene>
    <name evidence="3" type="ORF">T190607A01A_30007</name>
</gene>
<dbReference type="InterPro" id="IPR013538">
    <property type="entry name" value="ASHA1/2-like_C"/>
</dbReference>
<dbReference type="SUPFAM" id="SSF55961">
    <property type="entry name" value="Bet v1-like"/>
    <property type="match status" value="1"/>
</dbReference>
<dbReference type="CDD" id="cd07814">
    <property type="entry name" value="SRPBCC_CalC_Aha1-like"/>
    <property type="match status" value="1"/>
</dbReference>
<evidence type="ECO:0000313" key="4">
    <source>
        <dbReference type="Proteomes" id="UP001497416"/>
    </source>
</evidence>